<comment type="caution">
    <text evidence="2">The sequence shown here is derived from an EMBL/GenBank/DDBJ whole genome shotgun (WGS) entry which is preliminary data.</text>
</comment>
<dbReference type="EMBL" id="PQFF01000104">
    <property type="protein sequence ID" value="RHZ82188.1"/>
    <property type="molecule type" value="Genomic_DNA"/>
</dbReference>
<reference evidence="2 3" key="1">
    <citation type="submission" date="2018-08" db="EMBL/GenBank/DDBJ databases">
        <title>Genome and evolution of the arbuscular mycorrhizal fungus Diversispora epigaea (formerly Glomus versiforme) and its bacterial endosymbionts.</title>
        <authorList>
            <person name="Sun X."/>
            <person name="Fei Z."/>
            <person name="Harrison M."/>
        </authorList>
    </citation>
    <scope>NUCLEOTIDE SEQUENCE [LARGE SCALE GENOMIC DNA]</scope>
    <source>
        <strain evidence="2 3">IT104</strain>
    </source>
</reference>
<organism evidence="2 3">
    <name type="scientific">Diversispora epigaea</name>
    <dbReference type="NCBI Taxonomy" id="1348612"/>
    <lineage>
        <taxon>Eukaryota</taxon>
        <taxon>Fungi</taxon>
        <taxon>Fungi incertae sedis</taxon>
        <taxon>Mucoromycota</taxon>
        <taxon>Glomeromycotina</taxon>
        <taxon>Glomeromycetes</taxon>
        <taxon>Diversisporales</taxon>
        <taxon>Diversisporaceae</taxon>
        <taxon>Diversispora</taxon>
    </lineage>
</organism>
<keyword evidence="3" id="KW-1185">Reference proteome</keyword>
<name>A0A397J610_9GLOM</name>
<accession>A0A397J610</accession>
<dbReference type="AlphaFoldDB" id="A0A397J610"/>
<dbReference type="Proteomes" id="UP000266861">
    <property type="component" value="Unassembled WGS sequence"/>
</dbReference>
<evidence type="ECO:0000313" key="3">
    <source>
        <dbReference type="Proteomes" id="UP000266861"/>
    </source>
</evidence>
<feature type="compositionally biased region" description="Acidic residues" evidence="1">
    <location>
        <begin position="60"/>
        <end position="76"/>
    </location>
</feature>
<dbReference type="OrthoDB" id="2404745at2759"/>
<sequence>MTRTKVAIPKTNASRSSNQAVITTTSKSNGRKSNVTASRSIISSTSSQLKNGKRKKQDTLDEDEYVPSDDFGSDYGDDVDDNDNIVKNAATNQDVTELIGLLQNKTKKKSTLHFKKFEQEQETRLQEARDLIEGDSGIINNWVTEMENVISKLKTKMNENIERKDEFIKKSKLRFEKYKTITAESLDQLTKLHTQSQRIHREFDNGLKQLCNDK</sequence>
<protein>
    <submittedName>
        <fullName evidence="2">Uncharacterized protein</fullName>
    </submittedName>
</protein>
<proteinExistence type="predicted"/>
<feature type="compositionally biased region" description="Low complexity" evidence="1">
    <location>
        <begin position="38"/>
        <end position="47"/>
    </location>
</feature>
<evidence type="ECO:0000256" key="1">
    <source>
        <dbReference type="SAM" id="MobiDB-lite"/>
    </source>
</evidence>
<evidence type="ECO:0000313" key="2">
    <source>
        <dbReference type="EMBL" id="RHZ82188.1"/>
    </source>
</evidence>
<gene>
    <name evidence="2" type="ORF">Glove_112g41</name>
</gene>
<feature type="compositionally biased region" description="Polar residues" evidence="1">
    <location>
        <begin position="11"/>
        <end position="37"/>
    </location>
</feature>
<feature type="region of interest" description="Disordered" evidence="1">
    <location>
        <begin position="1"/>
        <end position="76"/>
    </location>
</feature>